<comment type="caution">
    <text evidence="1">The sequence shown here is derived from an EMBL/GenBank/DDBJ whole genome shotgun (WGS) entry which is preliminary data.</text>
</comment>
<name>A0A0F8Z8A5_9ZZZZ</name>
<protein>
    <submittedName>
        <fullName evidence="1">Uncharacterized protein</fullName>
    </submittedName>
</protein>
<dbReference type="EMBL" id="LAZR01065042">
    <property type="protein sequence ID" value="KKK56341.1"/>
    <property type="molecule type" value="Genomic_DNA"/>
</dbReference>
<dbReference type="AlphaFoldDB" id="A0A0F8Z8A5"/>
<evidence type="ECO:0000313" key="1">
    <source>
        <dbReference type="EMBL" id="KKK56341.1"/>
    </source>
</evidence>
<feature type="non-terminal residue" evidence="1">
    <location>
        <position position="1"/>
    </location>
</feature>
<organism evidence="1">
    <name type="scientific">marine sediment metagenome</name>
    <dbReference type="NCBI Taxonomy" id="412755"/>
    <lineage>
        <taxon>unclassified sequences</taxon>
        <taxon>metagenomes</taxon>
        <taxon>ecological metagenomes</taxon>
    </lineage>
</organism>
<gene>
    <name evidence="1" type="ORF">LCGC14_3065490</name>
</gene>
<accession>A0A0F8Z8A5</accession>
<proteinExistence type="predicted"/>
<reference evidence="1" key="1">
    <citation type="journal article" date="2015" name="Nature">
        <title>Complex archaea that bridge the gap between prokaryotes and eukaryotes.</title>
        <authorList>
            <person name="Spang A."/>
            <person name="Saw J.H."/>
            <person name="Jorgensen S.L."/>
            <person name="Zaremba-Niedzwiedzka K."/>
            <person name="Martijn J."/>
            <person name="Lind A.E."/>
            <person name="van Eijk R."/>
            <person name="Schleper C."/>
            <person name="Guy L."/>
            <person name="Ettema T.J."/>
        </authorList>
    </citation>
    <scope>NUCLEOTIDE SEQUENCE</scope>
</reference>
<sequence length="297" mass="35033">YIKEGETEHKIMMVNYYNFKKGDEVITKIIVAHEEPNNFEKDYMVDINNIIEDVEVNRHISPRKLTIAAKERSKQYVSHAKKLARTVRKHRHVTHTDSQMTIWSNEFRRLIESHKVSTDRIEKVLTWYRSNIGGKYIPVAHAGRSFREKFSRLEAAMERGIVKEVEEKEKTARPRPMKIIRRMGKELPQVELDRIIKAFKELRKLISNCDQNKLSINLCNLHKWIISARDKADFKTERSNDVGTPGSLLVEFVWWLEHQDWLSNISESIFKSDSKLFKRFLTEYGEELGVNLLTGKY</sequence>